<sequence>MKYKIQREISTLTQGNCSVMEYFNKLKKLWDEYACIVPVQFCNCEKGRIIEQQNSEAKLIQFLMGLSDVYDSLKNQIMLLNPLPKVNKAYSMILTAERQKNVQNDIGNKLDNVAMVAKMDCYGRGTYGQSKGAGSGGRSWQNGGQWSGGRGKGTPRLTKEEKYKLICEKCGMNGHTIATCFKIHGAPDWYKDMKEQQGKVDSSLIPESWYGFTANLGISMSPAN</sequence>
<evidence type="ECO:0000256" key="1">
    <source>
        <dbReference type="SAM" id="MobiDB-lite"/>
    </source>
</evidence>
<evidence type="ECO:0000313" key="3">
    <source>
        <dbReference type="Proteomes" id="UP001153555"/>
    </source>
</evidence>
<organism evidence="2 3">
    <name type="scientific">Striga hermonthica</name>
    <name type="common">Purple witchweed</name>
    <name type="synonym">Buchnera hermonthica</name>
    <dbReference type="NCBI Taxonomy" id="68872"/>
    <lineage>
        <taxon>Eukaryota</taxon>
        <taxon>Viridiplantae</taxon>
        <taxon>Streptophyta</taxon>
        <taxon>Embryophyta</taxon>
        <taxon>Tracheophyta</taxon>
        <taxon>Spermatophyta</taxon>
        <taxon>Magnoliopsida</taxon>
        <taxon>eudicotyledons</taxon>
        <taxon>Gunneridae</taxon>
        <taxon>Pentapetalae</taxon>
        <taxon>asterids</taxon>
        <taxon>lamiids</taxon>
        <taxon>Lamiales</taxon>
        <taxon>Orobanchaceae</taxon>
        <taxon>Buchnereae</taxon>
        <taxon>Striga</taxon>
    </lineage>
</organism>
<accession>A0A9N7NS86</accession>
<evidence type="ECO:0008006" key="4">
    <source>
        <dbReference type="Google" id="ProtNLM"/>
    </source>
</evidence>
<dbReference type="PANTHER" id="PTHR34222:SF99">
    <property type="entry name" value="PROTEIN, PUTATIVE-RELATED"/>
    <property type="match status" value="1"/>
</dbReference>
<gene>
    <name evidence="2" type="ORF">SHERM_03979</name>
</gene>
<dbReference type="EMBL" id="CACSLK010030184">
    <property type="protein sequence ID" value="CAA0836953.1"/>
    <property type="molecule type" value="Genomic_DNA"/>
</dbReference>
<reference evidence="2" key="1">
    <citation type="submission" date="2019-12" db="EMBL/GenBank/DDBJ databases">
        <authorList>
            <person name="Scholes J."/>
        </authorList>
    </citation>
    <scope>NUCLEOTIDE SEQUENCE</scope>
</reference>
<comment type="caution">
    <text evidence="2">The sequence shown here is derived from an EMBL/GenBank/DDBJ whole genome shotgun (WGS) entry which is preliminary data.</text>
</comment>
<dbReference type="OrthoDB" id="913992at2759"/>
<name>A0A9N7NS86_STRHE</name>
<proteinExistence type="predicted"/>
<dbReference type="AlphaFoldDB" id="A0A9N7NS86"/>
<evidence type="ECO:0000313" key="2">
    <source>
        <dbReference type="EMBL" id="CAA0836953.1"/>
    </source>
</evidence>
<protein>
    <recommendedName>
        <fullName evidence="4">Retrotransposon gag domain-containing protein</fullName>
    </recommendedName>
</protein>
<dbReference type="Proteomes" id="UP001153555">
    <property type="component" value="Unassembled WGS sequence"/>
</dbReference>
<dbReference type="PANTHER" id="PTHR34222">
    <property type="entry name" value="GAG_PRE-INTEGRS DOMAIN-CONTAINING PROTEIN"/>
    <property type="match status" value="1"/>
</dbReference>
<feature type="region of interest" description="Disordered" evidence="1">
    <location>
        <begin position="129"/>
        <end position="155"/>
    </location>
</feature>
<keyword evidence="3" id="KW-1185">Reference proteome</keyword>